<feature type="compositionally biased region" description="Basic and acidic residues" evidence="1">
    <location>
        <begin position="166"/>
        <end position="176"/>
    </location>
</feature>
<keyword evidence="2" id="KW-1133">Transmembrane helix</keyword>
<dbReference type="Proteomes" id="UP000657385">
    <property type="component" value="Unassembled WGS sequence"/>
</dbReference>
<reference evidence="3" key="1">
    <citation type="submission" date="2020-11" db="EMBL/GenBank/DDBJ databases">
        <title>Isolation and identification of active actinomycetes.</title>
        <authorList>
            <person name="Yu B."/>
        </authorList>
    </citation>
    <scope>NUCLEOTIDE SEQUENCE</scope>
    <source>
        <strain evidence="3">NEAU-YB345</strain>
    </source>
</reference>
<keyword evidence="4" id="KW-1185">Reference proteome</keyword>
<sequence length="232" mass="25314">MEVAGVLSALFALVGISVIVLVVLGMVRAARAVGAKAEDLSLRTKAYTNLGSQGRIATTRLRLRSSLEGTRDALNAASSQDAQVGESMALLRRLSEHAAELDGQLRVLEREPDAARVDAKLPELRRRAERIMHAAEELRWAVQDRQHRFSEDDLARLSDECTQEADALRHWDRPRQADATAGTDAGEAARSTGTGPTGPAPKRLTTARWPTADEMLGFVDRIRRPSGEANSR</sequence>
<protein>
    <recommendedName>
        <fullName evidence="5">Secreted protein</fullName>
    </recommendedName>
</protein>
<dbReference type="EMBL" id="JADPRT010000007">
    <property type="protein sequence ID" value="MBF9069942.1"/>
    <property type="molecule type" value="Genomic_DNA"/>
</dbReference>
<dbReference type="AlphaFoldDB" id="A0A931B782"/>
<accession>A0A931B782</accession>
<feature type="transmembrane region" description="Helical" evidence="2">
    <location>
        <begin position="6"/>
        <end position="27"/>
    </location>
</feature>
<proteinExistence type="predicted"/>
<evidence type="ECO:0000313" key="3">
    <source>
        <dbReference type="EMBL" id="MBF9069942.1"/>
    </source>
</evidence>
<feature type="compositionally biased region" description="Basic and acidic residues" evidence="1">
    <location>
        <begin position="220"/>
        <end position="232"/>
    </location>
</feature>
<evidence type="ECO:0000313" key="4">
    <source>
        <dbReference type="Proteomes" id="UP000657385"/>
    </source>
</evidence>
<evidence type="ECO:0000256" key="1">
    <source>
        <dbReference type="SAM" id="MobiDB-lite"/>
    </source>
</evidence>
<keyword evidence="2" id="KW-0472">Membrane</keyword>
<evidence type="ECO:0000256" key="2">
    <source>
        <dbReference type="SAM" id="Phobius"/>
    </source>
</evidence>
<keyword evidence="2" id="KW-0812">Transmembrane</keyword>
<comment type="caution">
    <text evidence="3">The sequence shown here is derived from an EMBL/GenBank/DDBJ whole genome shotgun (WGS) entry which is preliminary data.</text>
</comment>
<evidence type="ECO:0008006" key="5">
    <source>
        <dbReference type="Google" id="ProtNLM"/>
    </source>
</evidence>
<organism evidence="3 4">
    <name type="scientific">Streptacidiphilus fuscans</name>
    <dbReference type="NCBI Taxonomy" id="2789292"/>
    <lineage>
        <taxon>Bacteria</taxon>
        <taxon>Bacillati</taxon>
        <taxon>Actinomycetota</taxon>
        <taxon>Actinomycetes</taxon>
        <taxon>Kitasatosporales</taxon>
        <taxon>Streptomycetaceae</taxon>
        <taxon>Streptacidiphilus</taxon>
    </lineage>
</organism>
<feature type="compositionally biased region" description="Low complexity" evidence="1">
    <location>
        <begin position="177"/>
        <end position="189"/>
    </location>
</feature>
<feature type="region of interest" description="Disordered" evidence="1">
    <location>
        <begin position="165"/>
        <end position="232"/>
    </location>
</feature>
<name>A0A931B782_9ACTN</name>
<dbReference type="RefSeq" id="WP_196195125.1">
    <property type="nucleotide sequence ID" value="NZ_JADPRT010000007.1"/>
</dbReference>
<gene>
    <name evidence="3" type="ORF">I2501_18120</name>
</gene>